<keyword evidence="3" id="KW-1185">Reference proteome</keyword>
<dbReference type="EMBL" id="BAABBM010000001">
    <property type="protein sequence ID" value="GAA3893405.1"/>
    <property type="molecule type" value="Genomic_DNA"/>
</dbReference>
<comment type="caution">
    <text evidence="2">The sequence shown here is derived from an EMBL/GenBank/DDBJ whole genome shotgun (WGS) entry which is preliminary data.</text>
</comment>
<accession>A0ABP7L1T6</accession>
<reference evidence="3" key="1">
    <citation type="journal article" date="2019" name="Int. J. Syst. Evol. Microbiol.">
        <title>The Global Catalogue of Microorganisms (GCM) 10K type strain sequencing project: providing services to taxonomists for standard genome sequencing and annotation.</title>
        <authorList>
            <consortium name="The Broad Institute Genomics Platform"/>
            <consortium name="The Broad Institute Genome Sequencing Center for Infectious Disease"/>
            <person name="Wu L."/>
            <person name="Ma J."/>
        </authorList>
    </citation>
    <scope>NUCLEOTIDE SEQUENCE [LARGE SCALE GENOMIC DNA]</scope>
    <source>
        <strain evidence="3">JCM 17543</strain>
    </source>
</reference>
<dbReference type="Proteomes" id="UP001500827">
    <property type="component" value="Unassembled WGS sequence"/>
</dbReference>
<sequence length="428" mass="44910">MVLRRSFQRHIPALWRLAADRSGNVALIAAAAFPLLIGAAGLAVDGVHWVLQKREVQAATDAAAMAGVYGLIADGDMQNAVNSSLTKGGGVPDNASIQAIESPPGHEADPFAVTVRVTIPAKTTFASMFMKTVPTITAEATASVVENGKYCSFALGDMDDDAGVVVRPNSKVDMECGVTTNATGAKAIQADSSSSLKAADIRAYGGIDMTSISGSRTRAHALAQEDPLANSDPPQVPNTGCPQITANPDAANLTGGKLVLEPGCYATMYLNGPVFLQDGEYILNKGNFVVGPQGHVECSACTIFLTSETAGTDGASIGKVKISSDATVKMHATREGPNQGILFYQDRHAARDLPGDENHIGGGSFTELEGLIYFPSETVYVDGNMSPNLQCTRFIARRLIFAGTVYVSKSCDGLDKVTFMATEVRLLS</sequence>
<proteinExistence type="predicted"/>
<protein>
    <submittedName>
        <fullName evidence="2">Pilus assembly protein</fullName>
    </submittedName>
</protein>
<dbReference type="InterPro" id="IPR028087">
    <property type="entry name" value="Tad_N"/>
</dbReference>
<gene>
    <name evidence="2" type="ORF">GCM10022276_10770</name>
</gene>
<organism evidence="2 3">
    <name type="scientific">Sphingomonas limnosediminicola</name>
    <dbReference type="NCBI Taxonomy" id="940133"/>
    <lineage>
        <taxon>Bacteria</taxon>
        <taxon>Pseudomonadati</taxon>
        <taxon>Pseudomonadota</taxon>
        <taxon>Alphaproteobacteria</taxon>
        <taxon>Sphingomonadales</taxon>
        <taxon>Sphingomonadaceae</taxon>
        <taxon>Sphingomonas</taxon>
    </lineage>
</organism>
<feature type="domain" description="Putative Flp pilus-assembly TadG-like N-terminal" evidence="1">
    <location>
        <begin position="23"/>
        <end position="68"/>
    </location>
</feature>
<name>A0ABP7L1T6_9SPHN</name>
<evidence type="ECO:0000313" key="2">
    <source>
        <dbReference type="EMBL" id="GAA3893405.1"/>
    </source>
</evidence>
<evidence type="ECO:0000313" key="3">
    <source>
        <dbReference type="Proteomes" id="UP001500827"/>
    </source>
</evidence>
<dbReference type="Pfam" id="PF13400">
    <property type="entry name" value="Tad"/>
    <property type="match status" value="1"/>
</dbReference>
<evidence type="ECO:0000259" key="1">
    <source>
        <dbReference type="Pfam" id="PF13400"/>
    </source>
</evidence>